<comment type="caution">
    <text evidence="1">The sequence shown here is derived from an EMBL/GenBank/DDBJ whole genome shotgun (WGS) entry which is preliminary data.</text>
</comment>
<proteinExistence type="predicted"/>
<dbReference type="InterPro" id="IPR012334">
    <property type="entry name" value="Pectin_lyas_fold"/>
</dbReference>
<evidence type="ECO:0008006" key="2">
    <source>
        <dbReference type="Google" id="ProtNLM"/>
    </source>
</evidence>
<dbReference type="SUPFAM" id="SSF51126">
    <property type="entry name" value="Pectin lyase-like"/>
    <property type="match status" value="1"/>
</dbReference>
<sequence>MGKITHSNTGSGVTSVQWKDDDIHLDSQGNTLELSRSATLVLAASNASAKSKAGADTVCSGVDTVDTAQLQAAIAAIGALGVGGGVVQCTEGNYNICSSLTFTSGVRLNGQGKSSTRFTLTENITPFDVSNINDVEISNLLVVVNAGQTAPIIKLTADSVTMARNNFRSVQISSVAQVFTAIQLYADGFGIWRCTFEDMVIGGSGVTIVELNSHSASSWINSNYFNNFFSGDCLVGIDIIEGGGAGSNGNVFSNWGVQCSATTTFGLRIPDSALGHNAWNTLLSVAFFDMPATGLFYSIGTGVRDTVISGGTSQVRFSPWLYTDEGVRTDIGNLNDGIIQRIADGDLFVIPTQSGWTEVVTGSGLANQYIYGNLIRTGVTLNSTSRLHSGALYGFSIAQIFSLAFDKQQILTFNIGRVTSEANAIARIQLKSVNTEGALAAKGYGIKIVNYNLYGESYGASGAEINLGVTMTDADAFEIKIVHYPAVRIEWWVNGILKGTQTTAAKIPSGDVVCYLVHSIITTISDPSADAQSFLFRPIFWEDR</sequence>
<dbReference type="Gene3D" id="2.160.20.10">
    <property type="entry name" value="Single-stranded right-handed beta-helix, Pectin lyase-like"/>
    <property type="match status" value="1"/>
</dbReference>
<protein>
    <recommendedName>
        <fullName evidence="2">Pectate lyase superfamily protein domain-containing protein</fullName>
    </recommendedName>
</protein>
<dbReference type="InterPro" id="IPR011050">
    <property type="entry name" value="Pectin_lyase_fold/virulence"/>
</dbReference>
<evidence type="ECO:0000313" key="1">
    <source>
        <dbReference type="EMBL" id="KKM66888.1"/>
    </source>
</evidence>
<gene>
    <name evidence="1" type="ORF">LCGC14_1476690</name>
</gene>
<reference evidence="1" key="1">
    <citation type="journal article" date="2015" name="Nature">
        <title>Complex archaea that bridge the gap between prokaryotes and eukaryotes.</title>
        <authorList>
            <person name="Spang A."/>
            <person name="Saw J.H."/>
            <person name="Jorgensen S.L."/>
            <person name="Zaremba-Niedzwiedzka K."/>
            <person name="Martijn J."/>
            <person name="Lind A.E."/>
            <person name="van Eijk R."/>
            <person name="Schleper C."/>
            <person name="Guy L."/>
            <person name="Ettema T.J."/>
        </authorList>
    </citation>
    <scope>NUCLEOTIDE SEQUENCE</scope>
</reference>
<accession>A0A0F9JBH7</accession>
<dbReference type="EMBL" id="LAZR01010448">
    <property type="protein sequence ID" value="KKM66888.1"/>
    <property type="molecule type" value="Genomic_DNA"/>
</dbReference>
<organism evidence="1">
    <name type="scientific">marine sediment metagenome</name>
    <dbReference type="NCBI Taxonomy" id="412755"/>
    <lineage>
        <taxon>unclassified sequences</taxon>
        <taxon>metagenomes</taxon>
        <taxon>ecological metagenomes</taxon>
    </lineage>
</organism>
<dbReference type="AlphaFoldDB" id="A0A0F9JBH7"/>
<name>A0A0F9JBH7_9ZZZZ</name>